<organism evidence="9 10">
    <name type="scientific">Candidatus Nesterenkonia stercoripullorum</name>
    <dbReference type="NCBI Taxonomy" id="2838701"/>
    <lineage>
        <taxon>Bacteria</taxon>
        <taxon>Bacillati</taxon>
        <taxon>Actinomycetota</taxon>
        <taxon>Actinomycetes</taxon>
        <taxon>Micrococcales</taxon>
        <taxon>Micrococcaceae</taxon>
        <taxon>Nesterenkonia</taxon>
    </lineage>
</organism>
<dbReference type="GO" id="GO:0005524">
    <property type="term" value="F:ATP binding"/>
    <property type="evidence" value="ECO:0007669"/>
    <property type="project" value="UniProtKB-KW"/>
</dbReference>
<dbReference type="AlphaFoldDB" id="A0A9D1UTI1"/>
<evidence type="ECO:0000313" key="10">
    <source>
        <dbReference type="Proteomes" id="UP000824151"/>
    </source>
</evidence>
<dbReference type="Pfam" id="PF06470">
    <property type="entry name" value="SMC_hinge"/>
    <property type="match status" value="1"/>
</dbReference>
<feature type="compositionally biased region" description="Polar residues" evidence="7">
    <location>
        <begin position="574"/>
        <end position="585"/>
    </location>
</feature>
<dbReference type="FunFam" id="3.40.50.300:FF:000984">
    <property type="entry name" value="Chromosome partition protein Smc"/>
    <property type="match status" value="1"/>
</dbReference>
<feature type="coiled-coil region" evidence="6">
    <location>
        <begin position="688"/>
        <end position="722"/>
    </location>
</feature>
<dbReference type="EMBL" id="DXGD01000309">
    <property type="protein sequence ID" value="HIX00139.1"/>
    <property type="molecule type" value="Genomic_DNA"/>
</dbReference>
<keyword evidence="5" id="KW-0238">DNA-binding</keyword>
<dbReference type="GO" id="GO:0051276">
    <property type="term" value="P:chromosome organization"/>
    <property type="evidence" value="ECO:0007669"/>
    <property type="project" value="InterPro"/>
</dbReference>
<dbReference type="SUPFAM" id="SSF75553">
    <property type="entry name" value="Smc hinge domain"/>
    <property type="match status" value="1"/>
</dbReference>
<keyword evidence="2" id="KW-0547">Nucleotide-binding</keyword>
<dbReference type="PANTHER" id="PTHR43977">
    <property type="entry name" value="STRUCTURAL MAINTENANCE OF CHROMOSOMES PROTEIN 3"/>
    <property type="match status" value="1"/>
</dbReference>
<dbReference type="Pfam" id="PF02463">
    <property type="entry name" value="SMC_N"/>
    <property type="match status" value="1"/>
</dbReference>
<dbReference type="InterPro" id="IPR036277">
    <property type="entry name" value="SMC_hinge_sf"/>
</dbReference>
<dbReference type="Gene3D" id="3.30.70.1620">
    <property type="match status" value="1"/>
</dbReference>
<comment type="caution">
    <text evidence="9">The sequence shown here is derived from an EMBL/GenBank/DDBJ whole genome shotgun (WGS) entry which is preliminary data.</text>
</comment>
<sequence>MHLKSLTIRGFKSFASATTFDFEPGVTAVVGPNGSGKSNVVDALAWVMGEQGAKSLRGGSMEDVIFAGTAERQPLGRASVSLTIDNADGVLPIEYAEVTISRTMFRSGGSEYTINSRKCRLLDIQELLSDSGLGREMHVIVGQGQLDQILHATPEQRRGFIEEAAGVLKHRRRRDRTARKLESMQGNLERLHDLVGEISRQLAPLGRQAKVARRAQRIQHDVRDALSRLIADDLVRISTQLHESAGSEEADRAELAQLREAISVCDEELEELNQRAAAQQSTAQALAEGHHRVERVQERLRSVASLARERSGSLLAASRVEPSGRDPQKLRDQAEAVAAEADEAAGAVDVARSALEDATAQRAEAEEQLNAEEERLRGLLRAAADRRAGLARLEGQLNTAQNSIESAQDRYRRASEQHDAAVVTRDDAHAEFTELEQSIAGIETGEAGLDEAYENAVQAHEHIRAHYDDLTAQQAQLAGEITELSARLSGLQAAAAPRDGAAALHRDYPHTVGDRLAETISIEPGWETAVALCLGSLDTALLAPDAQSAEHALQWLQEHDAGRAQLVYPEPRSADTSGGDQQDIQAASRGAEPDGPSSSSLREYSAVRACDVVEVPDDIAEPVYAVLRGAVLCTEATAARQLLQYEGVTMVVTTAGEIVRRGHREGGTASVHHEISITAQIQQLTQTREQTQARQGQVQTLIEQAEAQIRESEAQVNETLEALHASDAELHATTERLGRLRTDIST</sequence>
<dbReference type="GO" id="GO:0005694">
    <property type="term" value="C:chromosome"/>
    <property type="evidence" value="ECO:0007669"/>
    <property type="project" value="InterPro"/>
</dbReference>
<dbReference type="GO" id="GO:0003677">
    <property type="term" value="F:DNA binding"/>
    <property type="evidence" value="ECO:0007669"/>
    <property type="project" value="UniProtKB-KW"/>
</dbReference>
<dbReference type="Proteomes" id="UP000824151">
    <property type="component" value="Unassembled WGS sequence"/>
</dbReference>
<dbReference type="InterPro" id="IPR003395">
    <property type="entry name" value="RecF/RecN/SMC_N"/>
</dbReference>
<gene>
    <name evidence="9" type="ORF">H9871_08340</name>
</gene>
<dbReference type="Gene3D" id="1.20.1060.20">
    <property type="match status" value="1"/>
</dbReference>
<evidence type="ECO:0000256" key="7">
    <source>
        <dbReference type="SAM" id="MobiDB-lite"/>
    </source>
</evidence>
<keyword evidence="1" id="KW-0963">Cytoplasm</keyword>
<feature type="domain" description="SMC hinge" evidence="8">
    <location>
        <begin position="510"/>
        <end position="643"/>
    </location>
</feature>
<evidence type="ECO:0000256" key="3">
    <source>
        <dbReference type="ARBA" id="ARBA00022840"/>
    </source>
</evidence>
<accession>A0A9D1UTI1</accession>
<evidence type="ECO:0000256" key="2">
    <source>
        <dbReference type="ARBA" id="ARBA00022741"/>
    </source>
</evidence>
<evidence type="ECO:0000256" key="1">
    <source>
        <dbReference type="ARBA" id="ARBA00022490"/>
    </source>
</evidence>
<keyword evidence="4 6" id="KW-0175">Coiled coil</keyword>
<dbReference type="Gene3D" id="3.40.50.300">
    <property type="entry name" value="P-loop containing nucleotide triphosphate hydrolases"/>
    <property type="match status" value="1"/>
</dbReference>
<evidence type="ECO:0000313" key="9">
    <source>
        <dbReference type="EMBL" id="HIX00139.1"/>
    </source>
</evidence>
<name>A0A9D1UTI1_9MICC</name>
<reference evidence="9" key="2">
    <citation type="submission" date="2021-04" db="EMBL/GenBank/DDBJ databases">
        <authorList>
            <person name="Gilroy R."/>
        </authorList>
    </citation>
    <scope>NUCLEOTIDE SEQUENCE</scope>
    <source>
        <strain evidence="9">ChiHejej3B27-3195</strain>
    </source>
</reference>
<keyword evidence="3" id="KW-0067">ATP-binding</keyword>
<proteinExistence type="predicted"/>
<dbReference type="InterPro" id="IPR010935">
    <property type="entry name" value="SMC_hinge"/>
</dbReference>
<feature type="non-terminal residue" evidence="9">
    <location>
        <position position="746"/>
    </location>
</feature>
<feature type="coiled-coil region" evidence="6">
    <location>
        <begin position="348"/>
        <end position="417"/>
    </location>
</feature>
<evidence type="ECO:0000259" key="8">
    <source>
        <dbReference type="SMART" id="SM00968"/>
    </source>
</evidence>
<evidence type="ECO:0000256" key="4">
    <source>
        <dbReference type="ARBA" id="ARBA00023054"/>
    </source>
</evidence>
<feature type="region of interest" description="Disordered" evidence="7">
    <location>
        <begin position="570"/>
        <end position="603"/>
    </location>
</feature>
<dbReference type="SUPFAM" id="SSF52540">
    <property type="entry name" value="P-loop containing nucleoside triphosphate hydrolases"/>
    <property type="match status" value="1"/>
</dbReference>
<dbReference type="SMART" id="SM00968">
    <property type="entry name" value="SMC_hinge"/>
    <property type="match status" value="1"/>
</dbReference>
<protein>
    <submittedName>
        <fullName evidence="9">AAA family ATPase</fullName>
    </submittedName>
</protein>
<evidence type="ECO:0000256" key="5">
    <source>
        <dbReference type="ARBA" id="ARBA00023125"/>
    </source>
</evidence>
<dbReference type="InterPro" id="IPR027417">
    <property type="entry name" value="P-loop_NTPase"/>
</dbReference>
<reference evidence="9" key="1">
    <citation type="journal article" date="2021" name="PeerJ">
        <title>Extensive microbial diversity within the chicken gut microbiome revealed by metagenomics and culture.</title>
        <authorList>
            <person name="Gilroy R."/>
            <person name="Ravi A."/>
            <person name="Getino M."/>
            <person name="Pursley I."/>
            <person name="Horton D.L."/>
            <person name="Alikhan N.F."/>
            <person name="Baker D."/>
            <person name="Gharbi K."/>
            <person name="Hall N."/>
            <person name="Watson M."/>
            <person name="Adriaenssens E.M."/>
            <person name="Foster-Nyarko E."/>
            <person name="Jarju S."/>
            <person name="Secka A."/>
            <person name="Antonio M."/>
            <person name="Oren A."/>
            <person name="Chaudhuri R.R."/>
            <person name="La Ragione R."/>
            <person name="Hildebrand F."/>
            <person name="Pallen M.J."/>
        </authorList>
    </citation>
    <scope>NUCLEOTIDE SEQUENCE</scope>
    <source>
        <strain evidence="9">ChiHejej3B27-3195</strain>
    </source>
</reference>
<feature type="coiled-coil region" evidence="6">
    <location>
        <begin position="255"/>
        <end position="289"/>
    </location>
</feature>
<dbReference type="CDD" id="cd03278">
    <property type="entry name" value="ABC_SMC_barmotin"/>
    <property type="match status" value="1"/>
</dbReference>
<evidence type="ECO:0000256" key="6">
    <source>
        <dbReference type="SAM" id="Coils"/>
    </source>
</evidence>